<evidence type="ECO:0000259" key="1">
    <source>
        <dbReference type="Pfam" id="PF01370"/>
    </source>
</evidence>
<comment type="caution">
    <text evidence="2">The sequence shown here is derived from an EMBL/GenBank/DDBJ whole genome shotgun (WGS) entry which is preliminary data.</text>
</comment>
<dbReference type="RefSeq" id="WP_237344388.1">
    <property type="nucleotide sequence ID" value="NZ_JABWGX010000004.1"/>
</dbReference>
<feature type="domain" description="NAD-dependent epimerase/dehydratase" evidence="1">
    <location>
        <begin position="16"/>
        <end position="236"/>
    </location>
</feature>
<evidence type="ECO:0000313" key="3">
    <source>
        <dbReference type="Proteomes" id="UP001241747"/>
    </source>
</evidence>
<gene>
    <name evidence="2" type="ORF">QOZ94_002004</name>
</gene>
<dbReference type="Pfam" id="PF01370">
    <property type="entry name" value="Epimerase"/>
    <property type="match status" value="1"/>
</dbReference>
<proteinExistence type="predicted"/>
<dbReference type="InterPro" id="IPR036291">
    <property type="entry name" value="NAD(P)-bd_dom_sf"/>
</dbReference>
<keyword evidence="3" id="KW-1185">Reference proteome</keyword>
<sequence length="329" mass="35581">MSNAPSAQAPLVPRIALVGGTGPIGASIGTALAATGTPFAVIGRDSSSIATRFAAIPAVEARGWDPEDPARIRAAVRGIDTLVYMVGVPYDAFHLHPPLMRRTLEAAEAEGVRRLLLIGTAYPFGRPRTARVDENHPRAPHTFKGRMRKEQEDLVLEAHARGRIATSILRLPDFYGPDVERSYLADIFAAAAAGRRAKVMGPIDTPHEFVFVPDVGPVVLRLLASAGAFGHTFNLGGAGTITVRNVAEQAFMLMRQNPKLFVANALLLRLAGLFDPVMRELVEMRYLMSDPVIFDDHALARLIGPIPKTSYAEGIARTLDAARRALRRS</sequence>
<accession>A0ABU0LDK4</accession>
<protein>
    <submittedName>
        <fullName evidence="2">Nucleoside-diphosphate-sugar epimerase</fullName>
    </submittedName>
</protein>
<dbReference type="Gene3D" id="3.40.50.720">
    <property type="entry name" value="NAD(P)-binding Rossmann-like Domain"/>
    <property type="match status" value="1"/>
</dbReference>
<dbReference type="InterPro" id="IPR051783">
    <property type="entry name" value="NAD(P)-dependent_oxidoreduct"/>
</dbReference>
<dbReference type="InterPro" id="IPR001509">
    <property type="entry name" value="Epimerase_deHydtase"/>
</dbReference>
<dbReference type="PANTHER" id="PTHR48079">
    <property type="entry name" value="PROTEIN YEEZ"/>
    <property type="match status" value="1"/>
</dbReference>
<dbReference type="SUPFAM" id="SSF51735">
    <property type="entry name" value="NAD(P)-binding Rossmann-fold domains"/>
    <property type="match status" value="1"/>
</dbReference>
<dbReference type="EMBL" id="JAUSVY010000004">
    <property type="protein sequence ID" value="MDQ0505208.1"/>
    <property type="molecule type" value="Genomic_DNA"/>
</dbReference>
<dbReference type="PANTHER" id="PTHR48079:SF6">
    <property type="entry name" value="NAD(P)-BINDING DOMAIN-CONTAINING PROTEIN-RELATED"/>
    <property type="match status" value="1"/>
</dbReference>
<name>A0ABU0LDK4_XANAG</name>
<organism evidence="2 3">
    <name type="scientific">Xanthobacter agilis</name>
    <dbReference type="NCBI Taxonomy" id="47492"/>
    <lineage>
        <taxon>Bacteria</taxon>
        <taxon>Pseudomonadati</taxon>
        <taxon>Pseudomonadota</taxon>
        <taxon>Alphaproteobacteria</taxon>
        <taxon>Hyphomicrobiales</taxon>
        <taxon>Xanthobacteraceae</taxon>
        <taxon>Xanthobacter</taxon>
    </lineage>
</organism>
<evidence type="ECO:0000313" key="2">
    <source>
        <dbReference type="EMBL" id="MDQ0505208.1"/>
    </source>
</evidence>
<reference evidence="2 3" key="1">
    <citation type="submission" date="2023-07" db="EMBL/GenBank/DDBJ databases">
        <title>Genomic Encyclopedia of Type Strains, Phase IV (KMG-IV): sequencing the most valuable type-strain genomes for metagenomic binning, comparative biology and taxonomic classification.</title>
        <authorList>
            <person name="Goeker M."/>
        </authorList>
    </citation>
    <scope>NUCLEOTIDE SEQUENCE [LARGE SCALE GENOMIC DNA]</scope>
    <source>
        <strain evidence="2 3">DSM 3770</strain>
    </source>
</reference>
<dbReference type="Proteomes" id="UP001241747">
    <property type="component" value="Unassembled WGS sequence"/>
</dbReference>